<dbReference type="EMBL" id="CAVNYO010000468">
    <property type="protein sequence ID" value="CAK5283563.1"/>
    <property type="molecule type" value="Genomic_DNA"/>
</dbReference>
<reference evidence="1" key="1">
    <citation type="submission" date="2023-11" db="EMBL/GenBank/DDBJ databases">
        <authorList>
            <person name="De Vega J J."/>
            <person name="De Vega J J."/>
        </authorList>
    </citation>
    <scope>NUCLEOTIDE SEQUENCE</scope>
</reference>
<gene>
    <name evidence="1" type="ORF">MYCIT1_LOCUS10994</name>
    <name evidence="2" type="ORF">MYCIT1_LOCUS36183</name>
</gene>
<sequence>MSMHPAFTLYDPDAPYYPSTFSQCPVPSPYPGMASYLHGRRPSSATVYQHARTAFRPKKEISVFGNGNQRLAGIRVKWFGRTPRSAPAR</sequence>
<evidence type="ECO:0000313" key="1">
    <source>
        <dbReference type="EMBL" id="CAK5268009.1"/>
    </source>
</evidence>
<evidence type="ECO:0000313" key="3">
    <source>
        <dbReference type="Proteomes" id="UP001295794"/>
    </source>
</evidence>
<dbReference type="EMBL" id="CAVNYO010000136">
    <property type="protein sequence ID" value="CAK5268009.1"/>
    <property type="molecule type" value="Genomic_DNA"/>
</dbReference>
<proteinExistence type="predicted"/>
<name>A0AAD2H4G8_9AGAR</name>
<protein>
    <submittedName>
        <fullName evidence="1">Uncharacterized protein</fullName>
    </submittedName>
</protein>
<feature type="non-terminal residue" evidence="1">
    <location>
        <position position="89"/>
    </location>
</feature>
<keyword evidence="3" id="KW-1185">Reference proteome</keyword>
<dbReference type="AlphaFoldDB" id="A0AAD2H4G8"/>
<organism evidence="1 3">
    <name type="scientific">Mycena citricolor</name>
    <dbReference type="NCBI Taxonomy" id="2018698"/>
    <lineage>
        <taxon>Eukaryota</taxon>
        <taxon>Fungi</taxon>
        <taxon>Dikarya</taxon>
        <taxon>Basidiomycota</taxon>
        <taxon>Agaricomycotina</taxon>
        <taxon>Agaricomycetes</taxon>
        <taxon>Agaricomycetidae</taxon>
        <taxon>Agaricales</taxon>
        <taxon>Marasmiineae</taxon>
        <taxon>Mycenaceae</taxon>
        <taxon>Mycena</taxon>
    </lineage>
</organism>
<dbReference type="Proteomes" id="UP001295794">
    <property type="component" value="Unassembled WGS sequence"/>
</dbReference>
<accession>A0AAD2H4G8</accession>
<evidence type="ECO:0000313" key="2">
    <source>
        <dbReference type="EMBL" id="CAK5283563.1"/>
    </source>
</evidence>
<comment type="caution">
    <text evidence="1">The sequence shown here is derived from an EMBL/GenBank/DDBJ whole genome shotgun (WGS) entry which is preliminary data.</text>
</comment>